<dbReference type="AlphaFoldDB" id="A0A812ITH0"/>
<accession>A0A812ITH0</accession>
<dbReference type="Proteomes" id="UP000649617">
    <property type="component" value="Unassembled WGS sequence"/>
</dbReference>
<proteinExistence type="predicted"/>
<gene>
    <name evidence="1" type="primary">Ank2</name>
    <name evidence="1" type="ORF">SPIL2461_LOCUS838</name>
</gene>
<evidence type="ECO:0000313" key="1">
    <source>
        <dbReference type="EMBL" id="CAE7174335.1"/>
    </source>
</evidence>
<comment type="caution">
    <text evidence="1">The sequence shown here is derived from an EMBL/GenBank/DDBJ whole genome shotgun (WGS) entry which is preliminary data.</text>
</comment>
<reference evidence="1" key="1">
    <citation type="submission" date="2021-02" db="EMBL/GenBank/DDBJ databases">
        <authorList>
            <person name="Dougan E. K."/>
            <person name="Rhodes N."/>
            <person name="Thang M."/>
            <person name="Chan C."/>
        </authorList>
    </citation>
    <scope>NUCLEOTIDE SEQUENCE</scope>
</reference>
<evidence type="ECO:0000313" key="2">
    <source>
        <dbReference type="Proteomes" id="UP000649617"/>
    </source>
</evidence>
<protein>
    <submittedName>
        <fullName evidence="1">Ank2 protein</fullName>
    </submittedName>
</protein>
<dbReference type="EMBL" id="CAJNIZ010000761">
    <property type="protein sequence ID" value="CAE7174335.1"/>
    <property type="molecule type" value="Genomic_DNA"/>
</dbReference>
<organism evidence="1 2">
    <name type="scientific">Symbiodinium pilosum</name>
    <name type="common">Dinoflagellate</name>
    <dbReference type="NCBI Taxonomy" id="2952"/>
    <lineage>
        <taxon>Eukaryota</taxon>
        <taxon>Sar</taxon>
        <taxon>Alveolata</taxon>
        <taxon>Dinophyceae</taxon>
        <taxon>Suessiales</taxon>
        <taxon>Symbiodiniaceae</taxon>
        <taxon>Symbiodinium</taxon>
    </lineage>
</organism>
<name>A0A812ITH0_SYMPI</name>
<dbReference type="OrthoDB" id="408729at2759"/>
<sequence>MAADASNANEVVNSQIAATCRVVLRSLQGETRELTGVPLRETFSAFCRRVREATGAIRQGHAVQLMHGARVLRERGSTPLISVDVFNAFGPDIELTYLVQEVLMDMEQLIMAGMTGLERRPPPRFDQALFDRQRRSEEWAKEAQTARERRLDQLVVAVPEELSDAHPLCIGSRPRLEGEVADATWDRYQGRVFCGTEAQTLGNV</sequence>
<keyword evidence="2" id="KW-1185">Reference proteome</keyword>